<keyword evidence="2" id="KW-0238">DNA-binding</keyword>
<dbReference type="EMBL" id="NPBS01000041">
    <property type="protein sequence ID" value="PAF26202.1"/>
    <property type="molecule type" value="Genomic_DNA"/>
</dbReference>
<evidence type="ECO:0000313" key="7">
    <source>
        <dbReference type="Proteomes" id="UP000216133"/>
    </source>
</evidence>
<dbReference type="Gene3D" id="3.40.50.10490">
    <property type="entry name" value="Glucose-6-phosphate isomerase like protein, domain 1"/>
    <property type="match status" value="1"/>
</dbReference>
<evidence type="ECO:0000256" key="2">
    <source>
        <dbReference type="ARBA" id="ARBA00023125"/>
    </source>
</evidence>
<dbReference type="InterPro" id="IPR009057">
    <property type="entry name" value="Homeodomain-like_sf"/>
</dbReference>
<dbReference type="InterPro" id="IPR000281">
    <property type="entry name" value="HTH_RpiR"/>
</dbReference>
<evidence type="ECO:0000259" key="4">
    <source>
        <dbReference type="PROSITE" id="PS51071"/>
    </source>
</evidence>
<dbReference type="PANTHER" id="PTHR30514:SF18">
    <property type="entry name" value="RPIR-FAMILY TRANSCRIPTIONAL REGULATOR"/>
    <property type="match status" value="1"/>
</dbReference>
<reference evidence="6 7" key="1">
    <citation type="submission" date="2017-07" db="EMBL/GenBank/DDBJ databases">
        <title>Isolation and whole genome analysis of endospore-forming bacteria from heroin.</title>
        <authorList>
            <person name="Kalinowski J."/>
            <person name="Ahrens B."/>
            <person name="Al-Dilaimi A."/>
            <person name="Winkler A."/>
            <person name="Wibberg D."/>
            <person name="Schleenbecker U."/>
            <person name="Ruckert C."/>
            <person name="Wolfel R."/>
            <person name="Grass G."/>
        </authorList>
    </citation>
    <scope>NUCLEOTIDE SEQUENCE [LARGE SCALE GENOMIC DNA]</scope>
    <source>
        <strain evidence="6 7">7523-2</strain>
    </source>
</reference>
<dbReference type="PANTHER" id="PTHR30514">
    <property type="entry name" value="GLUCOKINASE"/>
    <property type="match status" value="1"/>
</dbReference>
<organism evidence="6 7">
    <name type="scientific">Shouchella clausii</name>
    <name type="common">Alkalihalobacillus clausii</name>
    <dbReference type="NCBI Taxonomy" id="79880"/>
    <lineage>
        <taxon>Bacteria</taxon>
        <taxon>Bacillati</taxon>
        <taxon>Bacillota</taxon>
        <taxon>Bacilli</taxon>
        <taxon>Bacillales</taxon>
        <taxon>Bacillaceae</taxon>
        <taxon>Shouchella</taxon>
    </lineage>
</organism>
<dbReference type="SUPFAM" id="SSF53697">
    <property type="entry name" value="SIS domain"/>
    <property type="match status" value="1"/>
</dbReference>
<evidence type="ECO:0000313" key="6">
    <source>
        <dbReference type="EMBL" id="PAF26202.1"/>
    </source>
</evidence>
<keyword evidence="3" id="KW-0804">Transcription</keyword>
<evidence type="ECO:0000256" key="1">
    <source>
        <dbReference type="ARBA" id="ARBA00023015"/>
    </source>
</evidence>
<dbReference type="InterPro" id="IPR035472">
    <property type="entry name" value="RpiR-like_SIS"/>
</dbReference>
<dbReference type="GO" id="GO:0003700">
    <property type="term" value="F:DNA-binding transcription factor activity"/>
    <property type="evidence" value="ECO:0007669"/>
    <property type="project" value="InterPro"/>
</dbReference>
<feature type="domain" description="SIS" evidence="5">
    <location>
        <begin position="123"/>
        <end position="259"/>
    </location>
</feature>
<gene>
    <name evidence="6" type="ORF">CHH61_09610</name>
</gene>
<evidence type="ECO:0000256" key="3">
    <source>
        <dbReference type="ARBA" id="ARBA00023163"/>
    </source>
</evidence>
<dbReference type="RefSeq" id="WP_095237777.1">
    <property type="nucleotide sequence ID" value="NZ_NPBS01000041.1"/>
</dbReference>
<dbReference type="InterPro" id="IPR036388">
    <property type="entry name" value="WH-like_DNA-bd_sf"/>
</dbReference>
<dbReference type="PROSITE" id="PS51464">
    <property type="entry name" value="SIS"/>
    <property type="match status" value="1"/>
</dbReference>
<dbReference type="CDD" id="cd05013">
    <property type="entry name" value="SIS_RpiR"/>
    <property type="match status" value="1"/>
</dbReference>
<dbReference type="SUPFAM" id="SSF46689">
    <property type="entry name" value="Homeodomain-like"/>
    <property type="match status" value="1"/>
</dbReference>
<evidence type="ECO:0008006" key="8">
    <source>
        <dbReference type="Google" id="ProtNLM"/>
    </source>
</evidence>
<dbReference type="AlphaFoldDB" id="A0A268S125"/>
<evidence type="ECO:0000259" key="5">
    <source>
        <dbReference type="PROSITE" id="PS51464"/>
    </source>
</evidence>
<dbReference type="GO" id="GO:0003677">
    <property type="term" value="F:DNA binding"/>
    <property type="evidence" value="ECO:0007669"/>
    <property type="project" value="UniProtKB-KW"/>
</dbReference>
<keyword evidence="1" id="KW-0805">Transcription regulation</keyword>
<dbReference type="Pfam" id="PF01380">
    <property type="entry name" value="SIS"/>
    <property type="match status" value="1"/>
</dbReference>
<protein>
    <recommendedName>
        <fullName evidence="8">MurR/RpiR family transcriptional regulator</fullName>
    </recommendedName>
</protein>
<dbReference type="InterPro" id="IPR047640">
    <property type="entry name" value="RpiR-like"/>
</dbReference>
<comment type="caution">
    <text evidence="6">The sequence shown here is derived from an EMBL/GenBank/DDBJ whole genome shotgun (WGS) entry which is preliminary data.</text>
</comment>
<accession>A0A268S125</accession>
<dbReference type="Proteomes" id="UP000216133">
    <property type="component" value="Unassembled WGS sequence"/>
</dbReference>
<dbReference type="Gene3D" id="1.10.10.10">
    <property type="entry name" value="Winged helix-like DNA-binding domain superfamily/Winged helix DNA-binding domain"/>
    <property type="match status" value="1"/>
</dbReference>
<dbReference type="InterPro" id="IPR046348">
    <property type="entry name" value="SIS_dom_sf"/>
</dbReference>
<dbReference type="InterPro" id="IPR001347">
    <property type="entry name" value="SIS_dom"/>
</dbReference>
<dbReference type="GO" id="GO:1901135">
    <property type="term" value="P:carbohydrate derivative metabolic process"/>
    <property type="evidence" value="ECO:0007669"/>
    <property type="project" value="InterPro"/>
</dbReference>
<feature type="domain" description="HTH rpiR-type" evidence="4">
    <location>
        <begin position="4"/>
        <end position="80"/>
    </location>
</feature>
<name>A0A268S125_SHOCL</name>
<dbReference type="PROSITE" id="PS51071">
    <property type="entry name" value="HTH_RPIR"/>
    <property type="match status" value="1"/>
</dbReference>
<dbReference type="Pfam" id="PF01418">
    <property type="entry name" value="HTH_6"/>
    <property type="match status" value="1"/>
</dbReference>
<dbReference type="GO" id="GO:0097367">
    <property type="term" value="F:carbohydrate derivative binding"/>
    <property type="evidence" value="ECO:0007669"/>
    <property type="project" value="InterPro"/>
</dbReference>
<sequence>MKGKPFKQLVKEHYDSLSAGKKKAAKYLVEHLEEASYCTMAMLQGRTGVSETTIIRLAYSLGFSGFSAMQKAIQLEVMALRQHGGNEEGESGSDDELAAVLNRDIAILQEVKERLDSAVLRKIAKKIEGANQVYVIGQRTSYAPAFWFSYTLGFMVSNVQLVDERMAEQALLNIDKDSVIIAISFPRYHKATYRFAEMAKMAGAYVVAVTDGELAPIAKLASINLFTKTNRDMSGYNGIAPVLSLLNMLIVAVRKNEKQEIHERLSKVEEIYKRNDLLIE</sequence>
<proteinExistence type="predicted"/>